<organism evidence="1">
    <name type="scientific">hydrothermal vent metagenome</name>
    <dbReference type="NCBI Taxonomy" id="652676"/>
    <lineage>
        <taxon>unclassified sequences</taxon>
        <taxon>metagenomes</taxon>
        <taxon>ecological metagenomes</taxon>
    </lineage>
</organism>
<evidence type="ECO:0000313" key="1">
    <source>
        <dbReference type="EMBL" id="VAX24815.1"/>
    </source>
</evidence>
<accession>A0A3B1CZP0</accession>
<dbReference type="EMBL" id="UOGE01000097">
    <property type="protein sequence ID" value="VAX24815.1"/>
    <property type="molecule type" value="Genomic_DNA"/>
</dbReference>
<gene>
    <name evidence="1" type="ORF">MNBD_NITROSPINAE02-226</name>
</gene>
<name>A0A3B1CZP0_9ZZZZ</name>
<proteinExistence type="predicted"/>
<reference evidence="1" key="1">
    <citation type="submission" date="2018-06" db="EMBL/GenBank/DDBJ databases">
        <authorList>
            <person name="Zhirakovskaya E."/>
        </authorList>
    </citation>
    <scope>NUCLEOTIDE SEQUENCE</scope>
</reference>
<protein>
    <submittedName>
        <fullName evidence="1">Uncharacterized protein</fullName>
    </submittedName>
</protein>
<dbReference type="AlphaFoldDB" id="A0A3B1CZP0"/>
<sequence>MEQNMPQAPDYCAGQLLDIGHRTDTDGRTGVGILSGSNRIILDKNSRFYLV</sequence>